<dbReference type="PATRIC" id="fig|348151.3.peg.1299"/>
<organism evidence="3 4">
    <name type="scientific">Furfurilactobacillus siliginis</name>
    <dbReference type="NCBI Taxonomy" id="348151"/>
    <lineage>
        <taxon>Bacteria</taxon>
        <taxon>Bacillati</taxon>
        <taxon>Bacillota</taxon>
        <taxon>Bacilli</taxon>
        <taxon>Lactobacillales</taxon>
        <taxon>Lactobacillaceae</taxon>
        <taxon>Furfurilactobacillus</taxon>
    </lineage>
</organism>
<dbReference type="AlphaFoldDB" id="A0A0R2LDN6"/>
<dbReference type="RefSeq" id="WP_057809452.1">
    <property type="nucleotide sequence ID" value="NZ_BJUD01000022.1"/>
</dbReference>
<evidence type="ECO:0000313" key="5">
    <source>
        <dbReference type="Proteomes" id="UP000321429"/>
    </source>
</evidence>
<sequence length="270" mass="31552">MTQMESGWISLQRKIQNSFVWTDSRVLKLWEICLFKASIKLTRFLFNGEEVSLDRGQFVTGRYTLRDEYNTGVKSGQQVSATSISRWMRKFRDSGMLDIRATNRYSVVTVIKYDEYQKVGQQVDSNRTSSGHQVDTLEQDKQDKQDNKKNSAKKTRTYSSDSQELILASYLLEKMKLNNPDVKEPNLQSWADDVRLMIERDKREPSKIRKMIDWSQSDNFWSGNVLSVKKLRKHFYQMATQANKQHLANKKNGSAIVSREHLNLDNVEDF</sequence>
<name>A0A0R2LDN6_9LACO</name>
<dbReference type="Proteomes" id="UP000321429">
    <property type="component" value="Unassembled WGS sequence"/>
</dbReference>
<evidence type="ECO:0000313" key="4">
    <source>
        <dbReference type="Proteomes" id="UP000051139"/>
    </source>
</evidence>
<feature type="region of interest" description="Disordered" evidence="1">
    <location>
        <begin position="122"/>
        <end position="158"/>
    </location>
</feature>
<dbReference type="STRING" id="348151.IV55_GL001268"/>
<accession>A0A0R2LDN6</accession>
<gene>
    <name evidence="3" type="ORF">IV55_GL001268</name>
    <name evidence="2" type="ORF">LSI01_11940</name>
</gene>
<proteinExistence type="predicted"/>
<feature type="compositionally biased region" description="Basic and acidic residues" evidence="1">
    <location>
        <begin position="138"/>
        <end position="149"/>
    </location>
</feature>
<dbReference type="EMBL" id="BJUD01000022">
    <property type="protein sequence ID" value="GEK28883.1"/>
    <property type="molecule type" value="Genomic_DNA"/>
</dbReference>
<dbReference type="Proteomes" id="UP000051139">
    <property type="component" value="Unassembled WGS sequence"/>
</dbReference>
<dbReference type="EMBL" id="JQCB01000003">
    <property type="protein sequence ID" value="KRN96733.1"/>
    <property type="molecule type" value="Genomic_DNA"/>
</dbReference>
<feature type="compositionally biased region" description="Polar residues" evidence="1">
    <location>
        <begin position="122"/>
        <end position="133"/>
    </location>
</feature>
<evidence type="ECO:0000313" key="2">
    <source>
        <dbReference type="EMBL" id="GEK28883.1"/>
    </source>
</evidence>
<reference evidence="3 4" key="1">
    <citation type="journal article" date="2015" name="Genome Announc.">
        <title>Expanding the biotechnology potential of lactobacilli through comparative genomics of 213 strains and associated genera.</title>
        <authorList>
            <person name="Sun Z."/>
            <person name="Harris H.M."/>
            <person name="McCann A."/>
            <person name="Guo C."/>
            <person name="Argimon S."/>
            <person name="Zhang W."/>
            <person name="Yang X."/>
            <person name="Jeffery I.B."/>
            <person name="Cooney J.C."/>
            <person name="Kagawa T.F."/>
            <person name="Liu W."/>
            <person name="Song Y."/>
            <person name="Salvetti E."/>
            <person name="Wrobel A."/>
            <person name="Rasinkangas P."/>
            <person name="Parkhill J."/>
            <person name="Rea M.C."/>
            <person name="O'Sullivan O."/>
            <person name="Ritari J."/>
            <person name="Douillard F.P."/>
            <person name="Paul Ross R."/>
            <person name="Yang R."/>
            <person name="Briner A.E."/>
            <person name="Felis G.E."/>
            <person name="de Vos W.M."/>
            <person name="Barrangou R."/>
            <person name="Klaenhammer T.R."/>
            <person name="Caufield P.W."/>
            <person name="Cui Y."/>
            <person name="Zhang H."/>
            <person name="O'Toole P.W."/>
        </authorList>
    </citation>
    <scope>NUCLEOTIDE SEQUENCE [LARGE SCALE GENOMIC DNA]</scope>
    <source>
        <strain evidence="3 4">DSM 22696</strain>
    </source>
</reference>
<evidence type="ECO:0000313" key="3">
    <source>
        <dbReference type="EMBL" id="KRN96733.1"/>
    </source>
</evidence>
<comment type="caution">
    <text evidence="3">The sequence shown here is derived from an EMBL/GenBank/DDBJ whole genome shotgun (WGS) entry which is preliminary data.</text>
</comment>
<keyword evidence="4" id="KW-1185">Reference proteome</keyword>
<reference evidence="2 5" key="2">
    <citation type="submission" date="2019-07" db="EMBL/GenBank/DDBJ databases">
        <title>Whole genome shotgun sequence of Lactobacillus siliginis NBRC 101315.</title>
        <authorList>
            <person name="Hosoyama A."/>
            <person name="Uohara A."/>
            <person name="Ohji S."/>
            <person name="Ichikawa N."/>
        </authorList>
    </citation>
    <scope>NUCLEOTIDE SEQUENCE [LARGE SCALE GENOMIC DNA]</scope>
    <source>
        <strain evidence="2 5">NBRC 101315</strain>
    </source>
</reference>
<evidence type="ECO:0000256" key="1">
    <source>
        <dbReference type="SAM" id="MobiDB-lite"/>
    </source>
</evidence>
<dbReference type="OrthoDB" id="1821976at2"/>
<protein>
    <recommendedName>
        <fullName evidence="6">Replication protein</fullName>
    </recommendedName>
</protein>
<evidence type="ECO:0008006" key="6">
    <source>
        <dbReference type="Google" id="ProtNLM"/>
    </source>
</evidence>